<gene>
    <name evidence="1" type="ORF">M413DRAFT_448658</name>
</gene>
<feature type="non-terminal residue" evidence="1">
    <location>
        <position position="1"/>
    </location>
</feature>
<proteinExistence type="predicted"/>
<reference evidence="2" key="2">
    <citation type="submission" date="2015-01" db="EMBL/GenBank/DDBJ databases">
        <title>Evolutionary Origins and Diversification of the Mycorrhizal Mutualists.</title>
        <authorList>
            <consortium name="DOE Joint Genome Institute"/>
            <consortium name="Mycorrhizal Genomics Consortium"/>
            <person name="Kohler A."/>
            <person name="Kuo A."/>
            <person name="Nagy L.G."/>
            <person name="Floudas D."/>
            <person name="Copeland A."/>
            <person name="Barry K.W."/>
            <person name="Cichocki N."/>
            <person name="Veneault-Fourrey C."/>
            <person name="LaButti K."/>
            <person name="Lindquist E.A."/>
            <person name="Lipzen A."/>
            <person name="Lundell T."/>
            <person name="Morin E."/>
            <person name="Murat C."/>
            <person name="Riley R."/>
            <person name="Ohm R."/>
            <person name="Sun H."/>
            <person name="Tunlid A."/>
            <person name="Henrissat B."/>
            <person name="Grigoriev I.V."/>
            <person name="Hibbett D.S."/>
            <person name="Martin F."/>
        </authorList>
    </citation>
    <scope>NUCLEOTIDE SEQUENCE [LARGE SCALE GENOMIC DNA]</scope>
    <source>
        <strain evidence="2">h7</strain>
    </source>
</reference>
<protein>
    <submittedName>
        <fullName evidence="1">Uncharacterized protein</fullName>
    </submittedName>
</protein>
<evidence type="ECO:0000313" key="1">
    <source>
        <dbReference type="EMBL" id="KIM37147.1"/>
    </source>
</evidence>
<name>A0A0C2Y825_HEBCY</name>
<dbReference type="HOGENOM" id="CLU_3055964_0_0_1"/>
<accession>A0A0C2Y825</accession>
<dbReference type="Proteomes" id="UP000053424">
    <property type="component" value="Unassembled WGS sequence"/>
</dbReference>
<sequence length="54" mass="6382">MLRRLLIKYGWVPAEIAFLGNDLVEVKSFLYSVKDNQYVSRESYDDDNEMCSLF</sequence>
<dbReference type="AlphaFoldDB" id="A0A0C2Y825"/>
<dbReference type="EMBL" id="KN831799">
    <property type="protein sequence ID" value="KIM37147.1"/>
    <property type="molecule type" value="Genomic_DNA"/>
</dbReference>
<evidence type="ECO:0000313" key="2">
    <source>
        <dbReference type="Proteomes" id="UP000053424"/>
    </source>
</evidence>
<organism evidence="1 2">
    <name type="scientific">Hebeloma cylindrosporum</name>
    <dbReference type="NCBI Taxonomy" id="76867"/>
    <lineage>
        <taxon>Eukaryota</taxon>
        <taxon>Fungi</taxon>
        <taxon>Dikarya</taxon>
        <taxon>Basidiomycota</taxon>
        <taxon>Agaricomycotina</taxon>
        <taxon>Agaricomycetes</taxon>
        <taxon>Agaricomycetidae</taxon>
        <taxon>Agaricales</taxon>
        <taxon>Agaricineae</taxon>
        <taxon>Hymenogastraceae</taxon>
        <taxon>Hebeloma</taxon>
    </lineage>
</organism>
<keyword evidence="2" id="KW-1185">Reference proteome</keyword>
<reference evidence="1 2" key="1">
    <citation type="submission" date="2014-04" db="EMBL/GenBank/DDBJ databases">
        <authorList>
            <consortium name="DOE Joint Genome Institute"/>
            <person name="Kuo A."/>
            <person name="Gay G."/>
            <person name="Dore J."/>
            <person name="Kohler A."/>
            <person name="Nagy L.G."/>
            <person name="Floudas D."/>
            <person name="Copeland A."/>
            <person name="Barry K.W."/>
            <person name="Cichocki N."/>
            <person name="Veneault-Fourrey C."/>
            <person name="LaButti K."/>
            <person name="Lindquist E.A."/>
            <person name="Lipzen A."/>
            <person name="Lundell T."/>
            <person name="Morin E."/>
            <person name="Murat C."/>
            <person name="Sun H."/>
            <person name="Tunlid A."/>
            <person name="Henrissat B."/>
            <person name="Grigoriev I.V."/>
            <person name="Hibbett D.S."/>
            <person name="Martin F."/>
            <person name="Nordberg H.P."/>
            <person name="Cantor M.N."/>
            <person name="Hua S.X."/>
        </authorList>
    </citation>
    <scope>NUCLEOTIDE SEQUENCE [LARGE SCALE GENOMIC DNA]</scope>
    <source>
        <strain evidence="2">h7</strain>
    </source>
</reference>